<name>A0A553E0J4_9FLAO</name>
<dbReference type="OrthoDB" id="9800604at2"/>
<dbReference type="RefSeq" id="WP_144256878.1">
    <property type="nucleotide sequence ID" value="NZ_VJZT01000011.1"/>
</dbReference>
<accession>A0A553E0J4</accession>
<gene>
    <name evidence="2" type="ORF">FNW21_11435</name>
</gene>
<dbReference type="EMBL" id="VJZT01000011">
    <property type="protein sequence ID" value="TRX38373.1"/>
    <property type="molecule type" value="Genomic_DNA"/>
</dbReference>
<comment type="caution">
    <text evidence="2">The sequence shown here is derived from an EMBL/GenBank/DDBJ whole genome shotgun (WGS) entry which is preliminary data.</text>
</comment>
<dbReference type="InterPro" id="IPR000182">
    <property type="entry name" value="GNAT_dom"/>
</dbReference>
<evidence type="ECO:0000313" key="3">
    <source>
        <dbReference type="Proteomes" id="UP000316371"/>
    </source>
</evidence>
<protein>
    <submittedName>
        <fullName evidence="2">GNAT family N-acetyltransferase</fullName>
    </submittedName>
</protein>
<dbReference type="SUPFAM" id="SSF55729">
    <property type="entry name" value="Acyl-CoA N-acyltransferases (Nat)"/>
    <property type="match status" value="1"/>
</dbReference>
<dbReference type="GO" id="GO:0016747">
    <property type="term" value="F:acyltransferase activity, transferring groups other than amino-acyl groups"/>
    <property type="evidence" value="ECO:0007669"/>
    <property type="project" value="InterPro"/>
</dbReference>
<keyword evidence="3" id="KW-1185">Reference proteome</keyword>
<dbReference type="InterPro" id="IPR016181">
    <property type="entry name" value="Acyl_CoA_acyltransferase"/>
</dbReference>
<dbReference type="CDD" id="cd04301">
    <property type="entry name" value="NAT_SF"/>
    <property type="match status" value="1"/>
</dbReference>
<dbReference type="PROSITE" id="PS51186">
    <property type="entry name" value="GNAT"/>
    <property type="match status" value="1"/>
</dbReference>
<feature type="domain" description="N-acetyltransferase" evidence="1">
    <location>
        <begin position="2"/>
        <end position="160"/>
    </location>
</feature>
<organism evidence="2 3">
    <name type="scientific">Flavobacterium restrictum</name>
    <dbReference type="NCBI Taxonomy" id="2594428"/>
    <lineage>
        <taxon>Bacteria</taxon>
        <taxon>Pseudomonadati</taxon>
        <taxon>Bacteroidota</taxon>
        <taxon>Flavobacteriia</taxon>
        <taxon>Flavobacteriales</taxon>
        <taxon>Flavobacteriaceae</taxon>
        <taxon>Flavobacterium</taxon>
    </lineage>
</organism>
<dbReference type="Proteomes" id="UP000316371">
    <property type="component" value="Unassembled WGS sequence"/>
</dbReference>
<proteinExistence type="predicted"/>
<keyword evidence="2" id="KW-0808">Transferase</keyword>
<evidence type="ECO:0000259" key="1">
    <source>
        <dbReference type="PROSITE" id="PS51186"/>
    </source>
</evidence>
<dbReference type="Gene3D" id="3.40.630.30">
    <property type="match status" value="1"/>
</dbReference>
<evidence type="ECO:0000313" key="2">
    <source>
        <dbReference type="EMBL" id="TRX38373.1"/>
    </source>
</evidence>
<reference evidence="2 3" key="1">
    <citation type="submission" date="2019-07" db="EMBL/GenBank/DDBJ databases">
        <title>Novel species of Flavobacterium.</title>
        <authorList>
            <person name="Liu Q."/>
            <person name="Xin Y.-H."/>
        </authorList>
    </citation>
    <scope>NUCLEOTIDE SEQUENCE [LARGE SCALE GENOMIC DNA]</scope>
    <source>
        <strain evidence="2 3">LB1R34</strain>
    </source>
</reference>
<dbReference type="AlphaFoldDB" id="A0A553E0J4"/>
<sequence length="166" mass="19116">MVKITLATINDVLIIQEIAYKTWPVTYGEILSVEQIDYMLKSWYETDVLLKNMADGQLFLLATEGDSCHGFAVYEHHYSKGNKTRIHKIYILPEGQGKGIGKLFLDYITKTAQEETTTCLNLNVNKFNKAVLFYKKMGFEIVDEFDTEIGNGYLMEDYMMEKKIAI</sequence>
<dbReference type="Pfam" id="PF13673">
    <property type="entry name" value="Acetyltransf_10"/>
    <property type="match status" value="1"/>
</dbReference>